<reference evidence="2 3" key="1">
    <citation type="journal article" date="2017" name="ISME J.">
        <title>Energy and carbon metabolisms in a deep terrestrial subsurface fluid microbial community.</title>
        <authorList>
            <person name="Momper L."/>
            <person name="Jungbluth S.P."/>
            <person name="Lee M.D."/>
            <person name="Amend J.P."/>
        </authorList>
    </citation>
    <scope>NUCLEOTIDE SEQUENCE [LARGE SCALE GENOMIC DNA]</scope>
    <source>
        <strain evidence="2">SURF_5</strain>
    </source>
</reference>
<dbReference type="AlphaFoldDB" id="A0A3A4NXX7"/>
<name>A0A3A4NXX7_ABYX5</name>
<dbReference type="Pfam" id="PF13187">
    <property type="entry name" value="Fer4_9"/>
    <property type="match status" value="1"/>
</dbReference>
<evidence type="ECO:0000313" key="2">
    <source>
        <dbReference type="EMBL" id="RJP25368.1"/>
    </source>
</evidence>
<feature type="domain" description="4Fe-4S ferredoxin-type" evidence="1">
    <location>
        <begin position="53"/>
        <end position="81"/>
    </location>
</feature>
<dbReference type="PROSITE" id="PS51379">
    <property type="entry name" value="4FE4S_FER_2"/>
    <property type="match status" value="2"/>
</dbReference>
<sequence>MAHVDENNPKILIDLDKCTGCLNCQLICSFTYNEVFNPDLAKIRIIRTEDDGKAARFDEDCLQCSICADYCVYGALTRVEAP</sequence>
<feature type="domain" description="4Fe-4S ferredoxin-type" evidence="1">
    <location>
        <begin position="9"/>
        <end position="38"/>
    </location>
</feature>
<protein>
    <recommendedName>
        <fullName evidence="1">4Fe-4S ferredoxin-type domain-containing protein</fullName>
    </recommendedName>
</protein>
<proteinExistence type="predicted"/>
<comment type="caution">
    <text evidence="2">The sequence shown here is derived from an EMBL/GenBank/DDBJ whole genome shotgun (WGS) entry which is preliminary data.</text>
</comment>
<dbReference type="Gene3D" id="3.30.70.20">
    <property type="match status" value="1"/>
</dbReference>
<dbReference type="Proteomes" id="UP000265882">
    <property type="component" value="Unassembled WGS sequence"/>
</dbReference>
<evidence type="ECO:0000313" key="3">
    <source>
        <dbReference type="Proteomes" id="UP000265882"/>
    </source>
</evidence>
<dbReference type="InterPro" id="IPR017896">
    <property type="entry name" value="4Fe4S_Fe-S-bd"/>
</dbReference>
<dbReference type="EMBL" id="QZKU01000023">
    <property type="protein sequence ID" value="RJP25368.1"/>
    <property type="molecule type" value="Genomic_DNA"/>
</dbReference>
<evidence type="ECO:0000259" key="1">
    <source>
        <dbReference type="PROSITE" id="PS51379"/>
    </source>
</evidence>
<gene>
    <name evidence="2" type="ORF">C4520_02515</name>
</gene>
<accession>A0A3A4NXX7</accession>
<dbReference type="SUPFAM" id="SSF54862">
    <property type="entry name" value="4Fe-4S ferredoxins"/>
    <property type="match status" value="1"/>
</dbReference>
<organism evidence="2 3">
    <name type="scientific">Abyssobacteria bacterium (strain SURF_5)</name>
    <dbReference type="NCBI Taxonomy" id="2093360"/>
    <lineage>
        <taxon>Bacteria</taxon>
        <taxon>Pseudomonadati</taxon>
        <taxon>Candidatus Hydrogenedentota</taxon>
        <taxon>Candidatus Abyssobacteria</taxon>
    </lineage>
</organism>